<evidence type="ECO:0000313" key="3">
    <source>
        <dbReference type="Proteomes" id="UP000192674"/>
    </source>
</evidence>
<dbReference type="OrthoDB" id="4285266at2"/>
<proteinExistence type="predicted"/>
<reference evidence="2 3" key="1">
    <citation type="submission" date="2017-04" db="EMBL/GenBank/DDBJ databases">
        <authorList>
            <person name="Afonso C.L."/>
            <person name="Miller P.J."/>
            <person name="Scott M.A."/>
            <person name="Spackman E."/>
            <person name="Goraichik I."/>
            <person name="Dimitrov K.M."/>
            <person name="Suarez D.L."/>
            <person name="Swayne D.E."/>
        </authorList>
    </citation>
    <scope>NUCLEOTIDE SEQUENCE [LARGE SCALE GENOMIC DNA]</scope>
    <source>
        <strain evidence="2 3">DSM 43828</strain>
    </source>
</reference>
<dbReference type="InterPro" id="IPR010982">
    <property type="entry name" value="Lambda_DNA-bd_dom_sf"/>
</dbReference>
<dbReference type="GO" id="GO:0003677">
    <property type="term" value="F:DNA binding"/>
    <property type="evidence" value="ECO:0007669"/>
    <property type="project" value="InterPro"/>
</dbReference>
<dbReference type="SUPFAM" id="SSF47413">
    <property type="entry name" value="lambda repressor-like DNA-binding domains"/>
    <property type="match status" value="1"/>
</dbReference>
<evidence type="ECO:0000259" key="1">
    <source>
        <dbReference type="PROSITE" id="PS50943"/>
    </source>
</evidence>
<name>A0A1W2ENI2_KIBAR</name>
<dbReference type="InterPro" id="IPR043917">
    <property type="entry name" value="DUF5753"/>
</dbReference>
<sequence length="267" mass="30496">MGTPGLPNYHGRQLLRELKRLRELADMTQEEAGRKLHLTLQKLSRIENGQLPGYHELRAMLRLYGVAPQEWQPRLELWERARKRGWWRAFGLKDSSYVCMEHEAARAFEFSLGLLPALLQTERYARASLRHVDDVEAAVSVRIRRQRRLFEEENPLVLHALVHEPTLQQGVDREQLLLLAERAQLPNVTLQIVPQSAGLHDGLDGSMTLLEFTDPHEPDVVCTESVLGLAQSQDIGKTAAARRRLDRLTTLALTPEDSLDTIKALIW</sequence>
<feature type="domain" description="HTH cro/C1-type" evidence="1">
    <location>
        <begin position="18"/>
        <end position="71"/>
    </location>
</feature>
<dbReference type="PROSITE" id="PS50943">
    <property type="entry name" value="HTH_CROC1"/>
    <property type="match status" value="1"/>
</dbReference>
<evidence type="ECO:0000313" key="2">
    <source>
        <dbReference type="EMBL" id="SMD11270.1"/>
    </source>
</evidence>
<dbReference type="InterPro" id="IPR001387">
    <property type="entry name" value="Cro/C1-type_HTH"/>
</dbReference>
<dbReference type="RefSeq" id="WP_084428954.1">
    <property type="nucleotide sequence ID" value="NZ_FWXV01000003.1"/>
</dbReference>
<dbReference type="Pfam" id="PF19054">
    <property type="entry name" value="DUF5753"/>
    <property type="match status" value="1"/>
</dbReference>
<dbReference type="SMART" id="SM00530">
    <property type="entry name" value="HTH_XRE"/>
    <property type="match status" value="1"/>
</dbReference>
<accession>A0A1W2ENI2</accession>
<dbReference type="Proteomes" id="UP000192674">
    <property type="component" value="Unassembled WGS sequence"/>
</dbReference>
<gene>
    <name evidence="2" type="ORF">SAMN05661093_04768</name>
</gene>
<keyword evidence="3" id="KW-1185">Reference proteome</keyword>
<dbReference type="AlphaFoldDB" id="A0A1W2ENI2"/>
<protein>
    <submittedName>
        <fullName evidence="2">Helix-turn-helix domain-containing protein</fullName>
    </submittedName>
</protein>
<dbReference type="Pfam" id="PF13560">
    <property type="entry name" value="HTH_31"/>
    <property type="match status" value="1"/>
</dbReference>
<dbReference type="CDD" id="cd00093">
    <property type="entry name" value="HTH_XRE"/>
    <property type="match status" value="1"/>
</dbReference>
<dbReference type="EMBL" id="FWXV01000003">
    <property type="protein sequence ID" value="SMD11270.1"/>
    <property type="molecule type" value="Genomic_DNA"/>
</dbReference>
<dbReference type="Gene3D" id="1.10.260.40">
    <property type="entry name" value="lambda repressor-like DNA-binding domains"/>
    <property type="match status" value="1"/>
</dbReference>
<organism evidence="2 3">
    <name type="scientific">Kibdelosporangium aridum</name>
    <dbReference type="NCBI Taxonomy" id="2030"/>
    <lineage>
        <taxon>Bacteria</taxon>
        <taxon>Bacillati</taxon>
        <taxon>Actinomycetota</taxon>
        <taxon>Actinomycetes</taxon>
        <taxon>Pseudonocardiales</taxon>
        <taxon>Pseudonocardiaceae</taxon>
        <taxon>Kibdelosporangium</taxon>
    </lineage>
</organism>